<dbReference type="SUPFAM" id="SSF48317">
    <property type="entry name" value="Acid phosphatase/Vanadium-dependent haloperoxidase"/>
    <property type="match status" value="1"/>
</dbReference>
<evidence type="ECO:0000256" key="2">
    <source>
        <dbReference type="ARBA" id="ARBA00022692"/>
    </source>
</evidence>
<name>A0A8B8DUY1_CRAVI</name>
<feature type="transmembrane region" description="Helical" evidence="9">
    <location>
        <begin position="361"/>
        <end position="383"/>
    </location>
</feature>
<dbReference type="Proteomes" id="UP000694844">
    <property type="component" value="Chromosome 4"/>
</dbReference>
<keyword evidence="4" id="KW-0256">Endoplasmic reticulum</keyword>
<dbReference type="AlphaFoldDB" id="A0A8B8DUY1"/>
<dbReference type="GO" id="GO:0005789">
    <property type="term" value="C:endoplasmic reticulum membrane"/>
    <property type="evidence" value="ECO:0007669"/>
    <property type="project" value="UniProtKB-SubCell"/>
</dbReference>
<dbReference type="GeneID" id="111129840"/>
<dbReference type="OrthoDB" id="301434at2759"/>
<evidence type="ECO:0000256" key="1">
    <source>
        <dbReference type="ARBA" id="ARBA00004477"/>
    </source>
</evidence>
<dbReference type="PANTHER" id="PTHR14969:SF28">
    <property type="entry name" value="DIHYDROSPHINGOSINE 1-PHOSPHATE PHOSPHATASE LCB3-RELATED"/>
    <property type="match status" value="1"/>
</dbReference>
<dbReference type="PANTHER" id="PTHR14969">
    <property type="entry name" value="SPHINGOSINE-1-PHOSPHATE PHOSPHOHYDROLASE"/>
    <property type="match status" value="1"/>
</dbReference>
<evidence type="ECO:0000256" key="8">
    <source>
        <dbReference type="SAM" id="MobiDB-lite"/>
    </source>
</evidence>
<dbReference type="InterPro" id="IPR000326">
    <property type="entry name" value="PAP2/HPO"/>
</dbReference>
<reference evidence="12" key="1">
    <citation type="submission" date="2025-08" db="UniProtKB">
        <authorList>
            <consortium name="RefSeq"/>
        </authorList>
    </citation>
    <scope>IDENTIFICATION</scope>
    <source>
        <tissue evidence="12">Whole sample</tissue>
    </source>
</reference>
<dbReference type="KEGG" id="cvn:111129840"/>
<evidence type="ECO:0000256" key="5">
    <source>
        <dbReference type="ARBA" id="ARBA00022989"/>
    </source>
</evidence>
<dbReference type="Gene3D" id="1.20.144.10">
    <property type="entry name" value="Phosphatidic acid phosphatase type 2/haloperoxidase"/>
    <property type="match status" value="1"/>
</dbReference>
<evidence type="ECO:0000259" key="10">
    <source>
        <dbReference type="SMART" id="SM00014"/>
    </source>
</evidence>
<gene>
    <name evidence="12" type="primary">LOC111129840</name>
</gene>
<dbReference type="SMART" id="SM00014">
    <property type="entry name" value="acidPPc"/>
    <property type="match status" value="1"/>
</dbReference>
<feature type="transmembrane region" description="Helical" evidence="9">
    <location>
        <begin position="128"/>
        <end position="152"/>
    </location>
</feature>
<evidence type="ECO:0000256" key="3">
    <source>
        <dbReference type="ARBA" id="ARBA00022801"/>
    </source>
</evidence>
<keyword evidence="6 9" id="KW-0472">Membrane</keyword>
<comment type="similarity">
    <text evidence="7">Belongs to the type 2 lipid phosphate phosphatase family.</text>
</comment>
<keyword evidence="2 9" id="KW-0812">Transmembrane</keyword>
<feature type="transmembrane region" description="Helical" evidence="9">
    <location>
        <begin position="258"/>
        <end position="279"/>
    </location>
</feature>
<feature type="compositionally biased region" description="Basic and acidic residues" evidence="8">
    <location>
        <begin position="103"/>
        <end position="117"/>
    </location>
</feature>
<dbReference type="GO" id="GO:0006670">
    <property type="term" value="P:sphingosine metabolic process"/>
    <property type="evidence" value="ECO:0007669"/>
    <property type="project" value="TreeGrafter"/>
</dbReference>
<proteinExistence type="inferred from homology"/>
<comment type="subcellular location">
    <subcellularLocation>
        <location evidence="1">Endoplasmic reticulum membrane</location>
        <topology evidence="1">Multi-pass membrane protein</topology>
    </subcellularLocation>
</comment>
<dbReference type="InterPro" id="IPR036938">
    <property type="entry name" value="PAP2/HPO_sf"/>
</dbReference>
<feature type="domain" description="Phosphatidic acid phosphatase type 2/haloperoxidase" evidence="10">
    <location>
        <begin position="159"/>
        <end position="276"/>
    </location>
</feature>
<keyword evidence="11" id="KW-1185">Reference proteome</keyword>
<evidence type="ECO:0000256" key="4">
    <source>
        <dbReference type="ARBA" id="ARBA00022824"/>
    </source>
</evidence>
<feature type="region of interest" description="Disordered" evidence="8">
    <location>
        <begin position="29"/>
        <end position="48"/>
    </location>
</feature>
<dbReference type="RefSeq" id="XP_022332032.1">
    <property type="nucleotide sequence ID" value="XM_022476324.1"/>
</dbReference>
<evidence type="ECO:0000313" key="11">
    <source>
        <dbReference type="Proteomes" id="UP000694844"/>
    </source>
</evidence>
<feature type="region of interest" description="Disordered" evidence="8">
    <location>
        <begin position="71"/>
        <end position="117"/>
    </location>
</feature>
<keyword evidence="3" id="KW-0378">Hydrolase</keyword>
<evidence type="ECO:0000313" key="12">
    <source>
        <dbReference type="RefSeq" id="XP_022332032.1"/>
    </source>
</evidence>
<sequence>MENITKLVSVLKSPELVADFQKRCGVEFSGSETENRPKKNGITKEKNQVESEFLRHRNGYVNLNEQTESLNESCKSNGHMKNGYTVDGSGPTHKNGLISPHSTNDENHSQKPQEEDLEKSSFKINNQLYFILFHFGASLGNEIFYLIFFPFVHWNFDGTIMRQMAFVWHVAMWAGQALKDIICWPRPASPPVIKLESRYSLEYGMPSTHATVGTVIPFSLLILLHRYYEIPLVLGLVCATVWMSLVCCSRIYLGMHTFLDVVAGVAFGSLIIPSVLPWVHTLDLLLVTHPLGPLVFVGLYFSFCWLYPTQKIWNTARADTANVHGICGGVTSGYWLFYQLGWLTKSSQSPPYPVLTVTWNWVYLSFLRTLFGVLILAVIRAIVKPLAIHFLCKLYKIDKKDVEAQRRLGSEVPQKFITYYMVSIGATFLVPLLCSYLGIMRESFYQELY</sequence>
<keyword evidence="5 9" id="KW-1133">Transmembrane helix</keyword>
<dbReference type="CDD" id="cd03388">
    <property type="entry name" value="PAP2_SPPase1"/>
    <property type="match status" value="1"/>
</dbReference>
<feature type="transmembrane region" description="Helical" evidence="9">
    <location>
        <begin position="291"/>
        <end position="309"/>
    </location>
</feature>
<dbReference type="GO" id="GO:0042392">
    <property type="term" value="F:sphingosine-1-phosphate phosphatase activity"/>
    <property type="evidence" value="ECO:0007669"/>
    <property type="project" value="TreeGrafter"/>
</dbReference>
<protein>
    <submittedName>
        <fullName evidence="12">Sphingosine-1-phosphate phosphatase 2-like</fullName>
    </submittedName>
</protein>
<dbReference type="Pfam" id="PF01569">
    <property type="entry name" value="PAP2"/>
    <property type="match status" value="1"/>
</dbReference>
<feature type="compositionally biased region" description="Basic and acidic residues" evidence="8">
    <location>
        <begin position="33"/>
        <end position="48"/>
    </location>
</feature>
<evidence type="ECO:0000256" key="6">
    <source>
        <dbReference type="ARBA" id="ARBA00023136"/>
    </source>
</evidence>
<organism evidence="11 12">
    <name type="scientific">Crassostrea virginica</name>
    <name type="common">Eastern oyster</name>
    <dbReference type="NCBI Taxonomy" id="6565"/>
    <lineage>
        <taxon>Eukaryota</taxon>
        <taxon>Metazoa</taxon>
        <taxon>Spiralia</taxon>
        <taxon>Lophotrochozoa</taxon>
        <taxon>Mollusca</taxon>
        <taxon>Bivalvia</taxon>
        <taxon>Autobranchia</taxon>
        <taxon>Pteriomorphia</taxon>
        <taxon>Ostreida</taxon>
        <taxon>Ostreoidea</taxon>
        <taxon>Ostreidae</taxon>
        <taxon>Crassostrea</taxon>
    </lineage>
</organism>
<feature type="transmembrane region" description="Helical" evidence="9">
    <location>
        <begin position="230"/>
        <end position="253"/>
    </location>
</feature>
<evidence type="ECO:0000256" key="9">
    <source>
        <dbReference type="SAM" id="Phobius"/>
    </source>
</evidence>
<evidence type="ECO:0000256" key="7">
    <source>
        <dbReference type="ARBA" id="ARBA00038324"/>
    </source>
</evidence>
<accession>A0A8B8DUY1</accession>
<feature type="transmembrane region" description="Helical" evidence="9">
    <location>
        <begin position="321"/>
        <end position="341"/>
    </location>
</feature>
<feature type="transmembrane region" description="Helical" evidence="9">
    <location>
        <begin position="416"/>
        <end position="439"/>
    </location>
</feature>